<dbReference type="InParanoid" id="D7SZ56"/>
<keyword evidence="1" id="KW-0812">Transmembrane</keyword>
<feature type="transmembrane region" description="Helical" evidence="1">
    <location>
        <begin position="12"/>
        <end position="31"/>
    </location>
</feature>
<protein>
    <submittedName>
        <fullName evidence="2">Uncharacterized protein</fullName>
    </submittedName>
</protein>
<dbReference type="PaxDb" id="29760-VIT_00s1052g00020.t01"/>
<accession>D7SZ56</accession>
<name>D7SZ56_VITVI</name>
<evidence type="ECO:0000313" key="3">
    <source>
        <dbReference type="Proteomes" id="UP000009183"/>
    </source>
</evidence>
<gene>
    <name evidence="2" type="ORF">VIT_00s1052g00020</name>
</gene>
<dbReference type="HOGENOM" id="CLU_3300438_0_0_1"/>
<keyword evidence="1" id="KW-0472">Membrane</keyword>
<proteinExistence type="predicted"/>
<evidence type="ECO:0000313" key="2">
    <source>
        <dbReference type="EMBL" id="CBI23540.3"/>
    </source>
</evidence>
<organism evidence="2 3">
    <name type="scientific">Vitis vinifera</name>
    <name type="common">Grape</name>
    <dbReference type="NCBI Taxonomy" id="29760"/>
    <lineage>
        <taxon>Eukaryota</taxon>
        <taxon>Viridiplantae</taxon>
        <taxon>Streptophyta</taxon>
        <taxon>Embryophyta</taxon>
        <taxon>Tracheophyta</taxon>
        <taxon>Spermatophyta</taxon>
        <taxon>Magnoliopsida</taxon>
        <taxon>eudicotyledons</taxon>
        <taxon>Gunneridae</taxon>
        <taxon>Pentapetalae</taxon>
        <taxon>rosids</taxon>
        <taxon>Vitales</taxon>
        <taxon>Vitaceae</taxon>
        <taxon>Viteae</taxon>
        <taxon>Vitis</taxon>
    </lineage>
</organism>
<dbReference type="Proteomes" id="UP000009183">
    <property type="component" value="Unassembled WGS sequence, unordered"/>
</dbReference>
<dbReference type="AlphaFoldDB" id="D7SZ56"/>
<keyword evidence="3" id="KW-1185">Reference proteome</keyword>
<dbReference type="EMBL" id="FN595323">
    <property type="protein sequence ID" value="CBI23540.3"/>
    <property type="molecule type" value="Genomic_DNA"/>
</dbReference>
<evidence type="ECO:0000256" key="1">
    <source>
        <dbReference type="SAM" id="Phobius"/>
    </source>
</evidence>
<keyword evidence="1" id="KW-1133">Transmembrane helix</keyword>
<sequence>MLVNKKRVTFYTFMLICVYTYIYIYVCMYPSNKVKPRTSP</sequence>
<reference evidence="3" key="1">
    <citation type="journal article" date="2007" name="Nature">
        <title>The grapevine genome sequence suggests ancestral hexaploidization in major angiosperm phyla.</title>
        <authorList>
            <consortium name="The French-Italian Public Consortium for Grapevine Genome Characterization."/>
            <person name="Jaillon O."/>
            <person name="Aury J.-M."/>
            <person name="Noel B."/>
            <person name="Policriti A."/>
            <person name="Clepet C."/>
            <person name="Casagrande A."/>
            <person name="Choisne N."/>
            <person name="Aubourg S."/>
            <person name="Vitulo N."/>
            <person name="Jubin C."/>
            <person name="Vezzi A."/>
            <person name="Legeai F."/>
            <person name="Hugueney P."/>
            <person name="Dasilva C."/>
            <person name="Horner D."/>
            <person name="Mica E."/>
            <person name="Jublot D."/>
            <person name="Poulain J."/>
            <person name="Bruyere C."/>
            <person name="Billault A."/>
            <person name="Segurens B."/>
            <person name="Gouyvenoux M."/>
            <person name="Ugarte E."/>
            <person name="Cattonaro F."/>
            <person name="Anthouard V."/>
            <person name="Vico V."/>
            <person name="Del Fabbro C."/>
            <person name="Alaux M."/>
            <person name="Di Gaspero G."/>
            <person name="Dumas V."/>
            <person name="Felice N."/>
            <person name="Paillard S."/>
            <person name="Juman I."/>
            <person name="Moroldo M."/>
            <person name="Scalabrin S."/>
            <person name="Canaguier A."/>
            <person name="Le Clainche I."/>
            <person name="Malacrida G."/>
            <person name="Durand E."/>
            <person name="Pesole G."/>
            <person name="Laucou V."/>
            <person name="Chatelet P."/>
            <person name="Merdinoglu D."/>
            <person name="Delledonne M."/>
            <person name="Pezzotti M."/>
            <person name="Lecharny A."/>
            <person name="Scarpelli C."/>
            <person name="Artiguenave F."/>
            <person name="Pe M.E."/>
            <person name="Valle G."/>
            <person name="Morgante M."/>
            <person name="Caboche M."/>
            <person name="Adam-Blondon A.-F."/>
            <person name="Weissenbach J."/>
            <person name="Quetier F."/>
            <person name="Wincker P."/>
        </authorList>
    </citation>
    <scope>NUCLEOTIDE SEQUENCE [LARGE SCALE GENOMIC DNA]</scope>
    <source>
        <strain evidence="3">cv. Pinot noir / PN40024</strain>
    </source>
</reference>